<dbReference type="RefSeq" id="WP_328959662.1">
    <property type="nucleotide sequence ID" value="NZ_CP108090.1"/>
</dbReference>
<accession>A0ABZ1T2L1</accession>
<proteinExistence type="predicted"/>
<name>A0ABZ1T2L1_STRVG</name>
<dbReference type="Proteomes" id="UP001432039">
    <property type="component" value="Chromosome"/>
</dbReference>
<gene>
    <name evidence="1" type="ORF">OG517_00750</name>
</gene>
<evidence type="ECO:0000313" key="2">
    <source>
        <dbReference type="Proteomes" id="UP001432039"/>
    </source>
</evidence>
<organism evidence="1 2">
    <name type="scientific">Streptomyces virginiae</name>
    <name type="common">Streptomyces cinnamonensis</name>
    <dbReference type="NCBI Taxonomy" id="1961"/>
    <lineage>
        <taxon>Bacteria</taxon>
        <taxon>Bacillati</taxon>
        <taxon>Actinomycetota</taxon>
        <taxon>Actinomycetes</taxon>
        <taxon>Kitasatosporales</taxon>
        <taxon>Streptomycetaceae</taxon>
        <taxon>Streptomyces</taxon>
    </lineage>
</organism>
<dbReference type="EMBL" id="CP108090">
    <property type="protein sequence ID" value="WUQ10098.1"/>
    <property type="molecule type" value="Genomic_DNA"/>
</dbReference>
<protein>
    <submittedName>
        <fullName evidence="1">Uncharacterized protein</fullName>
    </submittedName>
</protein>
<evidence type="ECO:0000313" key="1">
    <source>
        <dbReference type="EMBL" id="WUQ10098.1"/>
    </source>
</evidence>
<reference evidence="1" key="1">
    <citation type="submission" date="2022-10" db="EMBL/GenBank/DDBJ databases">
        <title>The complete genomes of actinobacterial strains from the NBC collection.</title>
        <authorList>
            <person name="Joergensen T.S."/>
            <person name="Alvarez Arevalo M."/>
            <person name="Sterndorff E.B."/>
            <person name="Faurdal D."/>
            <person name="Vuksanovic O."/>
            <person name="Mourched A.-S."/>
            <person name="Charusanti P."/>
            <person name="Shaw S."/>
            <person name="Blin K."/>
            <person name="Weber T."/>
        </authorList>
    </citation>
    <scope>NUCLEOTIDE SEQUENCE</scope>
    <source>
        <strain evidence="1">NBC_00248</strain>
    </source>
</reference>
<sequence length="442" mass="49153">MPEALYNRSWLFAEHQDVGLAAEAIKLARVFADMTFIRAANPDSEWLRDWSRYADFNARIRHALDGLLLAYAVTPGADGTLHGFDGAQRMAGQVEAFILASPAHECQVFEHPTQGSGPGYVIALSAFASDLMATVSWALPTLYHAYRAGEETPTDLRSLEEFMRRYAPARDALRDLDRAVASYLGVWESRDARLRTPISILPTVDDGSPEGAAALAEAKATHTACQTFLLAHEFSHVTQDHFSAEAIRPDLPPGSFLAELSEETRCEVEADCAAFTLTMNTLIVREGDDPRIPDFAALKKTRLTSRPSRIPGRRRRQEQARKDVRTLVDNVNRATEACLSFYAVTELLAAVARQRGNEAQARRFDKVSERRDPVRGYVQWVREGLEKTWGVSMWHPDEARGWAYLDQHIDHLTHTLVPTLGRASAAAADDVPATFRRGTPPS</sequence>
<keyword evidence="2" id="KW-1185">Reference proteome</keyword>